<feature type="domain" description="Acyl-CoA dehydrogenase/oxidase N-terminal" evidence="7">
    <location>
        <begin position="7"/>
        <end position="93"/>
    </location>
</feature>
<evidence type="ECO:0000256" key="1">
    <source>
        <dbReference type="ARBA" id="ARBA00001974"/>
    </source>
</evidence>
<dbReference type="Gene3D" id="1.10.540.10">
    <property type="entry name" value="Acyl-CoA dehydrogenase/oxidase, N-terminal domain"/>
    <property type="match status" value="1"/>
</dbReference>
<dbReference type="Pfam" id="PF02771">
    <property type="entry name" value="Acyl-CoA_dh_N"/>
    <property type="match status" value="1"/>
</dbReference>
<dbReference type="SUPFAM" id="SSF56645">
    <property type="entry name" value="Acyl-CoA dehydrogenase NM domain-like"/>
    <property type="match status" value="1"/>
</dbReference>
<comment type="cofactor">
    <cofactor evidence="1">
        <name>FAD</name>
        <dbReference type="ChEBI" id="CHEBI:57692"/>
    </cofactor>
</comment>
<evidence type="ECO:0000313" key="8">
    <source>
        <dbReference type="EMBL" id="CAA9516265.1"/>
    </source>
</evidence>
<evidence type="ECO:0008006" key="9">
    <source>
        <dbReference type="Google" id="ProtNLM"/>
    </source>
</evidence>
<feature type="domain" description="Acyl-CoA dehydrogenase/oxidase C-terminal" evidence="6">
    <location>
        <begin position="233"/>
        <end position="308"/>
    </location>
</feature>
<comment type="similarity">
    <text evidence="2">Belongs to the acyl-CoA dehydrogenase family.</text>
</comment>
<gene>
    <name evidence="8" type="ORF">AVDCRST_MAG69-2777</name>
</gene>
<dbReference type="PANTHER" id="PTHR43884">
    <property type="entry name" value="ACYL-COA DEHYDROGENASE"/>
    <property type="match status" value="1"/>
</dbReference>
<feature type="non-terminal residue" evidence="8">
    <location>
        <position position="325"/>
    </location>
</feature>
<evidence type="ECO:0000256" key="2">
    <source>
        <dbReference type="ARBA" id="ARBA00009347"/>
    </source>
</evidence>
<dbReference type="PANTHER" id="PTHR43884:SF20">
    <property type="entry name" value="ACYL-COA DEHYDROGENASE FADE28"/>
    <property type="match status" value="1"/>
</dbReference>
<dbReference type="InterPro" id="IPR009100">
    <property type="entry name" value="AcylCoA_DH/oxidase_NM_dom_sf"/>
</dbReference>
<accession>A0A6J4T804</accession>
<keyword evidence="4" id="KW-0274">FAD</keyword>
<evidence type="ECO:0000256" key="4">
    <source>
        <dbReference type="ARBA" id="ARBA00022827"/>
    </source>
</evidence>
<sequence length="325" mass="33650">MTGLSADERSLLRTAAREALRERDWLTEARDALDGEPPSDSWPIAMAAGWPGLLVSEADGGAGLGPAEALLVMRELGRELAGVPLIGHLMATALLATPAPPGTGSAPLARAIAAGERRAAWLPARVDAAGGISVDPIEGPGRAGGPRIDERDRVTASVGWVPDAPGAHVLVCSAADGDGRPCTALIPASEESVEEVASYDGSRRLGHVHLREAPATRITTPVATIERTWALAQALVGAESLGAAERLLEMSVAHARSRFAFGRAIGSFQAIKHQLVEVLRRIDNARALAGRAGTSLAADDSDAYSVACALRFSAGYALDFAARAA</sequence>
<dbReference type="GO" id="GO:0003995">
    <property type="term" value="F:acyl-CoA dehydrogenase activity"/>
    <property type="evidence" value="ECO:0007669"/>
    <property type="project" value="TreeGrafter"/>
</dbReference>
<protein>
    <recommendedName>
        <fullName evidence="9">Acyl-CoA dehydrogenase</fullName>
    </recommendedName>
</protein>
<evidence type="ECO:0000256" key="5">
    <source>
        <dbReference type="ARBA" id="ARBA00023002"/>
    </source>
</evidence>
<dbReference type="SUPFAM" id="SSF47203">
    <property type="entry name" value="Acyl-CoA dehydrogenase C-terminal domain-like"/>
    <property type="match status" value="1"/>
</dbReference>
<name>A0A6J4T804_9ACTN</name>
<evidence type="ECO:0000259" key="7">
    <source>
        <dbReference type="Pfam" id="PF02771"/>
    </source>
</evidence>
<dbReference type="GO" id="GO:0050660">
    <property type="term" value="F:flavin adenine dinucleotide binding"/>
    <property type="evidence" value="ECO:0007669"/>
    <property type="project" value="InterPro"/>
</dbReference>
<keyword evidence="5" id="KW-0560">Oxidoreductase</keyword>
<proteinExistence type="inferred from homology"/>
<evidence type="ECO:0000259" key="6">
    <source>
        <dbReference type="Pfam" id="PF00441"/>
    </source>
</evidence>
<dbReference type="InterPro" id="IPR013786">
    <property type="entry name" value="AcylCoA_DH/ox_N"/>
</dbReference>
<organism evidence="8">
    <name type="scientific">uncultured Solirubrobacteraceae bacterium</name>
    <dbReference type="NCBI Taxonomy" id="1162706"/>
    <lineage>
        <taxon>Bacteria</taxon>
        <taxon>Bacillati</taxon>
        <taxon>Actinomycetota</taxon>
        <taxon>Thermoleophilia</taxon>
        <taxon>Solirubrobacterales</taxon>
        <taxon>Solirubrobacteraceae</taxon>
        <taxon>environmental samples</taxon>
    </lineage>
</organism>
<dbReference type="Pfam" id="PF00441">
    <property type="entry name" value="Acyl-CoA_dh_1"/>
    <property type="match status" value="1"/>
</dbReference>
<dbReference type="AlphaFoldDB" id="A0A6J4T804"/>
<dbReference type="Gene3D" id="1.20.140.10">
    <property type="entry name" value="Butyryl-CoA Dehydrogenase, subunit A, domain 3"/>
    <property type="match status" value="1"/>
</dbReference>
<dbReference type="InterPro" id="IPR037069">
    <property type="entry name" value="AcylCoA_DH/ox_N_sf"/>
</dbReference>
<dbReference type="InterPro" id="IPR036250">
    <property type="entry name" value="AcylCo_DH-like_C"/>
</dbReference>
<keyword evidence="3" id="KW-0285">Flavoprotein</keyword>
<reference evidence="8" key="1">
    <citation type="submission" date="2020-02" db="EMBL/GenBank/DDBJ databases">
        <authorList>
            <person name="Meier V. D."/>
        </authorList>
    </citation>
    <scope>NUCLEOTIDE SEQUENCE</scope>
    <source>
        <strain evidence="8">AVDCRST_MAG69</strain>
    </source>
</reference>
<dbReference type="InterPro" id="IPR009075">
    <property type="entry name" value="AcylCo_DH/oxidase_C"/>
</dbReference>
<evidence type="ECO:0000256" key="3">
    <source>
        <dbReference type="ARBA" id="ARBA00022630"/>
    </source>
</evidence>
<dbReference type="EMBL" id="CADCVP010000306">
    <property type="protein sequence ID" value="CAA9516265.1"/>
    <property type="molecule type" value="Genomic_DNA"/>
</dbReference>